<comment type="caution">
    <text evidence="5">The sequence shown here is derived from an EMBL/GenBank/DDBJ whole genome shotgun (WGS) entry which is preliminary data.</text>
</comment>
<dbReference type="InterPro" id="IPR020084">
    <property type="entry name" value="NUDIX_hydrolase_CS"/>
</dbReference>
<gene>
    <name evidence="5" type="ORF">ACFOZY_10625</name>
</gene>
<dbReference type="InterPro" id="IPR015797">
    <property type="entry name" value="NUDIX_hydrolase-like_dom_sf"/>
</dbReference>
<dbReference type="InterPro" id="IPR000086">
    <property type="entry name" value="NUDIX_hydrolase_dom"/>
</dbReference>
<dbReference type="Pfam" id="PF00293">
    <property type="entry name" value="NUDIX"/>
    <property type="match status" value="1"/>
</dbReference>
<dbReference type="Proteomes" id="UP001595817">
    <property type="component" value="Unassembled WGS sequence"/>
</dbReference>
<organism evidence="5 6">
    <name type="scientific">Chungangia koreensis</name>
    <dbReference type="NCBI Taxonomy" id="752657"/>
    <lineage>
        <taxon>Bacteria</taxon>
        <taxon>Bacillati</taxon>
        <taxon>Bacillota</taxon>
        <taxon>Bacilli</taxon>
        <taxon>Lactobacillales</taxon>
        <taxon>Chungangia</taxon>
    </lineage>
</organism>
<dbReference type="GO" id="GO:0016787">
    <property type="term" value="F:hydrolase activity"/>
    <property type="evidence" value="ECO:0007669"/>
    <property type="project" value="UniProtKB-KW"/>
</dbReference>
<evidence type="ECO:0000256" key="2">
    <source>
        <dbReference type="ARBA" id="ARBA00022801"/>
    </source>
</evidence>
<comment type="cofactor">
    <cofactor evidence="1">
        <name>Mg(2+)</name>
        <dbReference type="ChEBI" id="CHEBI:18420"/>
    </cofactor>
</comment>
<dbReference type="CDD" id="cd04677">
    <property type="entry name" value="NUDIX_Hydrolase"/>
    <property type="match status" value="1"/>
</dbReference>
<dbReference type="PRINTS" id="PR00502">
    <property type="entry name" value="NUDIXFAMILY"/>
</dbReference>
<evidence type="ECO:0000256" key="3">
    <source>
        <dbReference type="RuleBase" id="RU003476"/>
    </source>
</evidence>
<evidence type="ECO:0000259" key="4">
    <source>
        <dbReference type="PROSITE" id="PS51462"/>
    </source>
</evidence>
<dbReference type="PANTHER" id="PTHR43046:SF2">
    <property type="entry name" value="8-OXO-DGTP DIPHOSPHATASE-RELATED"/>
    <property type="match status" value="1"/>
</dbReference>
<dbReference type="EMBL" id="JBHSEC010000019">
    <property type="protein sequence ID" value="MFC4410870.1"/>
    <property type="molecule type" value="Genomic_DNA"/>
</dbReference>
<dbReference type="SUPFAM" id="SSF55811">
    <property type="entry name" value="Nudix"/>
    <property type="match status" value="1"/>
</dbReference>
<dbReference type="InterPro" id="IPR020476">
    <property type="entry name" value="Nudix_hydrolase"/>
</dbReference>
<accession>A0ABV8X9Q6</accession>
<dbReference type="RefSeq" id="WP_378155206.1">
    <property type="nucleotide sequence ID" value="NZ_JBHSEC010000019.1"/>
</dbReference>
<dbReference type="PANTHER" id="PTHR43046">
    <property type="entry name" value="GDP-MANNOSE MANNOSYL HYDROLASE"/>
    <property type="match status" value="1"/>
</dbReference>
<keyword evidence="2 3" id="KW-0378">Hydrolase</keyword>
<evidence type="ECO:0000256" key="1">
    <source>
        <dbReference type="ARBA" id="ARBA00001946"/>
    </source>
</evidence>
<sequence>MGYVKELRKVVGHRPLILPGAVAIILNEEDEVLLQLRGDGGGWGLPGGIMELGESLEETAAREVFEETGLTVEQLKLVGLFSGKDYYLKVANGDELYSVTAVYMTREVSGELLKDGVETMDLRYFPLHQLPGDVVPSYRNFIHTSLGDLLI</sequence>
<keyword evidence="6" id="KW-1185">Reference proteome</keyword>
<evidence type="ECO:0000313" key="5">
    <source>
        <dbReference type="EMBL" id="MFC4410870.1"/>
    </source>
</evidence>
<dbReference type="PROSITE" id="PS51462">
    <property type="entry name" value="NUDIX"/>
    <property type="match status" value="1"/>
</dbReference>
<dbReference type="Gene3D" id="3.90.79.10">
    <property type="entry name" value="Nucleoside Triphosphate Pyrophosphohydrolase"/>
    <property type="match status" value="1"/>
</dbReference>
<reference evidence="6" key="1">
    <citation type="journal article" date="2019" name="Int. J. Syst. Evol. Microbiol.">
        <title>The Global Catalogue of Microorganisms (GCM) 10K type strain sequencing project: providing services to taxonomists for standard genome sequencing and annotation.</title>
        <authorList>
            <consortium name="The Broad Institute Genomics Platform"/>
            <consortium name="The Broad Institute Genome Sequencing Center for Infectious Disease"/>
            <person name="Wu L."/>
            <person name="Ma J."/>
        </authorList>
    </citation>
    <scope>NUCLEOTIDE SEQUENCE [LARGE SCALE GENOMIC DNA]</scope>
    <source>
        <strain evidence="6">CCUG 59778</strain>
    </source>
</reference>
<comment type="similarity">
    <text evidence="3">Belongs to the Nudix hydrolase family.</text>
</comment>
<proteinExistence type="inferred from homology"/>
<evidence type="ECO:0000313" key="6">
    <source>
        <dbReference type="Proteomes" id="UP001595817"/>
    </source>
</evidence>
<dbReference type="PROSITE" id="PS00893">
    <property type="entry name" value="NUDIX_BOX"/>
    <property type="match status" value="1"/>
</dbReference>
<protein>
    <submittedName>
        <fullName evidence="5">NUDIX hydrolase</fullName>
    </submittedName>
</protein>
<name>A0ABV8X9Q6_9LACT</name>
<feature type="domain" description="Nudix hydrolase" evidence="4">
    <location>
        <begin position="16"/>
        <end position="148"/>
    </location>
</feature>